<protein>
    <recommendedName>
        <fullName evidence="3">Ornithine cyclodeaminase/mu-crystallin family protein</fullName>
    </recommendedName>
</protein>
<name>A0A059J0A2_TRIIM</name>
<dbReference type="Gene3D" id="3.40.50.720">
    <property type="entry name" value="NAD(P)-binding Rossmann-like Domain"/>
    <property type="match status" value="1"/>
</dbReference>
<dbReference type="STRING" id="1215338.A0A059J0A2"/>
<dbReference type="Proteomes" id="UP000024533">
    <property type="component" value="Unassembled WGS sequence"/>
</dbReference>
<dbReference type="PANTHER" id="PTHR13812">
    <property type="entry name" value="KETIMINE REDUCTASE MU-CRYSTALLIN"/>
    <property type="match status" value="1"/>
</dbReference>
<accession>A0A059J0A2</accession>
<dbReference type="HOGENOM" id="CLU_042088_0_1_1"/>
<evidence type="ECO:0000313" key="2">
    <source>
        <dbReference type="Proteomes" id="UP000024533"/>
    </source>
</evidence>
<proteinExistence type="predicted"/>
<dbReference type="AlphaFoldDB" id="A0A059J0A2"/>
<dbReference type="InterPro" id="IPR036291">
    <property type="entry name" value="NAD(P)-bd_dom_sf"/>
</dbReference>
<comment type="caution">
    <text evidence="1">The sequence shown here is derived from an EMBL/GenBank/DDBJ whole genome shotgun (WGS) entry which is preliminary data.</text>
</comment>
<dbReference type="InterPro" id="IPR003462">
    <property type="entry name" value="ODC_Mu_crystall"/>
</dbReference>
<gene>
    <name evidence="1" type="ORF">H109_06959</name>
</gene>
<dbReference type="SUPFAM" id="SSF51735">
    <property type="entry name" value="NAD(P)-binding Rossmann-fold domains"/>
    <property type="match status" value="1"/>
</dbReference>
<dbReference type="OMA" id="VKIVNVH"/>
<dbReference type="InterPro" id="IPR023401">
    <property type="entry name" value="ODC_N"/>
</dbReference>
<sequence>MLVLRESDVAPMLQQLTLEECHRLLQALWRSLAAYSASSNDASSSGSETGSVHQPMRESIRTADGSTTLFMPASDTTTTTGIKVVTLPGAGGPPAGAIALFSPKSGQLEGILNAEMITAFRTALASMIPFHLFQFPQTTQGQDGRGNRLLVFGAGKQAEWHIRLGLLLAPSIASVTVVNRGRGGLDRLRTSLGDVAAARPGVSFVYISREEEEEEEKEAKYEDRLRAAVSEADAIFCCTPSTEPLFPYSYLRRQQTGGEGEDAQENKRRFVSMIGSFRPHMHEVDTDTLLSGQTLLVDSRQACLAEAGELITAGVRPEQLTEIGELSPASSLFASSSSSNIVFKCVGMGIMDLAVGRELLCLASERGVGVSIQGF</sequence>
<dbReference type="OrthoDB" id="41492at2759"/>
<dbReference type="GO" id="GO:0005737">
    <property type="term" value="C:cytoplasm"/>
    <property type="evidence" value="ECO:0007669"/>
    <property type="project" value="TreeGrafter"/>
</dbReference>
<dbReference type="EMBL" id="AOKY01000595">
    <property type="protein sequence ID" value="KDB21118.1"/>
    <property type="molecule type" value="Genomic_DNA"/>
</dbReference>
<keyword evidence="2" id="KW-1185">Reference proteome</keyword>
<reference evidence="1 2" key="1">
    <citation type="submission" date="2014-02" db="EMBL/GenBank/DDBJ databases">
        <title>The Genome Sequence of Trichophyton interdigitale MR816.</title>
        <authorList>
            <consortium name="The Broad Institute Genomics Platform"/>
            <person name="Cuomo C.A."/>
            <person name="White T.C."/>
            <person name="Graser Y."/>
            <person name="Martinez-Rossi N."/>
            <person name="Heitman J."/>
            <person name="Young S.K."/>
            <person name="Zeng Q."/>
            <person name="Gargeya S."/>
            <person name="Abouelleil A."/>
            <person name="Alvarado L."/>
            <person name="Chapman S.B."/>
            <person name="Gainer-Dewar J."/>
            <person name="Goldberg J."/>
            <person name="Griggs A."/>
            <person name="Gujja S."/>
            <person name="Hansen M."/>
            <person name="Howarth C."/>
            <person name="Imamovic A."/>
            <person name="Larimer J."/>
            <person name="Martinez D."/>
            <person name="Murphy C."/>
            <person name="Pearson M.D."/>
            <person name="Persinoti G."/>
            <person name="Poon T."/>
            <person name="Priest M."/>
            <person name="Roberts A.D."/>
            <person name="Saif S."/>
            <person name="Shea T.D."/>
            <person name="Sykes S.N."/>
            <person name="Wortman J."/>
            <person name="Nusbaum C."/>
            <person name="Birren B."/>
        </authorList>
    </citation>
    <scope>NUCLEOTIDE SEQUENCE [LARGE SCALE GENOMIC DNA]</scope>
    <source>
        <strain evidence="1 2">MR816</strain>
    </source>
</reference>
<evidence type="ECO:0000313" key="1">
    <source>
        <dbReference type="EMBL" id="KDB21118.1"/>
    </source>
</evidence>
<dbReference type="PANTHER" id="PTHR13812:SF23">
    <property type="entry name" value="PRNX PROTEIN"/>
    <property type="match status" value="1"/>
</dbReference>
<evidence type="ECO:0008006" key="3">
    <source>
        <dbReference type="Google" id="ProtNLM"/>
    </source>
</evidence>
<organism evidence="1 2">
    <name type="scientific">Trichophyton interdigitale (strain MR816)</name>
    <dbReference type="NCBI Taxonomy" id="1215338"/>
    <lineage>
        <taxon>Eukaryota</taxon>
        <taxon>Fungi</taxon>
        <taxon>Dikarya</taxon>
        <taxon>Ascomycota</taxon>
        <taxon>Pezizomycotina</taxon>
        <taxon>Eurotiomycetes</taxon>
        <taxon>Eurotiomycetidae</taxon>
        <taxon>Onygenales</taxon>
        <taxon>Arthrodermataceae</taxon>
        <taxon>Trichophyton</taxon>
    </lineage>
</organism>
<dbReference type="Gene3D" id="3.30.1780.10">
    <property type="entry name" value="ornithine cyclodeaminase, domain 1"/>
    <property type="match status" value="1"/>
</dbReference>